<protein>
    <recommendedName>
        <fullName evidence="2">DUF4797 domain-containing protein</fullName>
    </recommendedName>
</protein>
<evidence type="ECO:0000259" key="2">
    <source>
        <dbReference type="Pfam" id="PF16051"/>
    </source>
</evidence>
<feature type="compositionally biased region" description="Low complexity" evidence="1">
    <location>
        <begin position="53"/>
        <end position="64"/>
    </location>
</feature>
<dbReference type="OrthoDB" id="8197399at2759"/>
<dbReference type="Proteomes" id="UP000268350">
    <property type="component" value="Unassembled WGS sequence"/>
</dbReference>
<organism evidence="3 4">
    <name type="scientific">Drosophila guanche</name>
    <name type="common">Fruit fly</name>
    <dbReference type="NCBI Taxonomy" id="7266"/>
    <lineage>
        <taxon>Eukaryota</taxon>
        <taxon>Metazoa</taxon>
        <taxon>Ecdysozoa</taxon>
        <taxon>Arthropoda</taxon>
        <taxon>Hexapoda</taxon>
        <taxon>Insecta</taxon>
        <taxon>Pterygota</taxon>
        <taxon>Neoptera</taxon>
        <taxon>Endopterygota</taxon>
        <taxon>Diptera</taxon>
        <taxon>Brachycera</taxon>
        <taxon>Muscomorpha</taxon>
        <taxon>Ephydroidea</taxon>
        <taxon>Drosophilidae</taxon>
        <taxon>Drosophila</taxon>
        <taxon>Sophophora</taxon>
    </lineage>
</organism>
<dbReference type="Pfam" id="PF16051">
    <property type="entry name" value="DUF4797"/>
    <property type="match status" value="1"/>
</dbReference>
<feature type="compositionally biased region" description="Low complexity" evidence="1">
    <location>
        <begin position="27"/>
        <end position="42"/>
    </location>
</feature>
<feature type="compositionally biased region" description="Low complexity" evidence="1">
    <location>
        <begin position="111"/>
        <end position="120"/>
    </location>
</feature>
<evidence type="ECO:0000256" key="1">
    <source>
        <dbReference type="SAM" id="MobiDB-lite"/>
    </source>
</evidence>
<feature type="compositionally biased region" description="Low complexity" evidence="1">
    <location>
        <begin position="170"/>
        <end position="183"/>
    </location>
</feature>
<dbReference type="EMBL" id="OUUW01000012">
    <property type="protein sequence ID" value="SPP87024.1"/>
    <property type="molecule type" value="Genomic_DNA"/>
</dbReference>
<evidence type="ECO:0000313" key="4">
    <source>
        <dbReference type="Proteomes" id="UP000268350"/>
    </source>
</evidence>
<evidence type="ECO:0000313" key="3">
    <source>
        <dbReference type="EMBL" id="SPP87024.1"/>
    </source>
</evidence>
<feature type="compositionally biased region" description="Polar residues" evidence="1">
    <location>
        <begin position="246"/>
        <end position="263"/>
    </location>
</feature>
<feature type="compositionally biased region" description="Low complexity" evidence="1">
    <location>
        <begin position="151"/>
        <end position="161"/>
    </location>
</feature>
<feature type="region of interest" description="Disordered" evidence="1">
    <location>
        <begin position="1"/>
        <end position="64"/>
    </location>
</feature>
<feature type="compositionally biased region" description="Pro residues" evidence="1">
    <location>
        <begin position="223"/>
        <end position="232"/>
    </location>
</feature>
<name>A0A3B0JY99_DROGU</name>
<feature type="region of interest" description="Disordered" evidence="1">
    <location>
        <begin position="151"/>
        <end position="183"/>
    </location>
</feature>
<feature type="region of interest" description="Disordered" evidence="1">
    <location>
        <begin position="111"/>
        <end position="139"/>
    </location>
</feature>
<keyword evidence="4" id="KW-1185">Reference proteome</keyword>
<gene>
    <name evidence="3" type="ORF">DGUA_6G009343</name>
</gene>
<proteinExistence type="predicted"/>
<dbReference type="OMA" id="PRYERNM"/>
<reference evidence="4" key="1">
    <citation type="submission" date="2018-01" db="EMBL/GenBank/DDBJ databases">
        <authorList>
            <person name="Alioto T."/>
            <person name="Alioto T."/>
        </authorList>
    </citation>
    <scope>NUCLEOTIDE SEQUENCE [LARGE SCALE GENOMIC DNA]</scope>
</reference>
<feature type="region of interest" description="Disordered" evidence="1">
    <location>
        <begin position="215"/>
        <end position="299"/>
    </location>
</feature>
<dbReference type="AlphaFoldDB" id="A0A3B0JY99"/>
<sequence length="329" mass="35587">MGTPHVCFADELPQSQQPRRKEKEAFSNGSNGSNGSLNNNNHLGKKSMSELEVCSSPGSSLSVSPVPRFERNLGFFRQLSRRFGLRSQDDLLQSDDAVAAAAVAVAAVQHQQHQQQQQQQQEEDAHSSSTDSCSSGRGLAAHQSRLELMSMSCASSETSSTLDIEEQQEHLQQQQHQRQQLQLKLKQTNRASFSRLHRRSTSSLRRAFESLSLTSRSLSCSGPSPPPPPPPAAATHSAMPLKSALKSASNVELHEQQPSSRPTAVSKCGTGGSCNAATSASVGKSGGKGKPPPQRILRQPVSYTYLKGMSGLPTQRVPRSSVCCQYARR</sequence>
<feature type="domain" description="DUF4797" evidence="2">
    <location>
        <begin position="293"/>
        <end position="329"/>
    </location>
</feature>
<accession>A0A3B0JY99</accession>
<dbReference type="InterPro" id="IPR032050">
    <property type="entry name" value="DUF4797"/>
</dbReference>